<comment type="caution">
    <text evidence="1">The sequence shown here is derived from an EMBL/GenBank/DDBJ whole genome shotgun (WGS) entry which is preliminary data.</text>
</comment>
<accession>A0ACC5QZJ3</accession>
<keyword evidence="2" id="KW-1185">Reference proteome</keyword>
<dbReference type="EMBL" id="JAENHL010000006">
    <property type="protein sequence ID" value="MBK1865769.1"/>
    <property type="molecule type" value="Genomic_DNA"/>
</dbReference>
<gene>
    <name evidence="1" type="ORF">JHL16_05350</name>
</gene>
<dbReference type="Proteomes" id="UP000616151">
    <property type="component" value="Unassembled WGS sequence"/>
</dbReference>
<keyword evidence="1" id="KW-0489">Methyltransferase</keyword>
<keyword evidence="1" id="KW-0808">Transferase</keyword>
<evidence type="ECO:0000313" key="1">
    <source>
        <dbReference type="EMBL" id="MBK1865769.1"/>
    </source>
</evidence>
<organism evidence="1 2">
    <name type="scientific">Taklimakanibacter albus</name>
    <dbReference type="NCBI Taxonomy" id="2800327"/>
    <lineage>
        <taxon>Bacteria</taxon>
        <taxon>Pseudomonadati</taxon>
        <taxon>Pseudomonadota</taxon>
        <taxon>Alphaproteobacteria</taxon>
        <taxon>Hyphomicrobiales</taxon>
        <taxon>Aestuariivirgaceae</taxon>
        <taxon>Taklimakanibacter</taxon>
    </lineage>
</organism>
<reference evidence="1" key="1">
    <citation type="submission" date="2021-01" db="EMBL/GenBank/DDBJ databases">
        <authorList>
            <person name="Sun Q."/>
        </authorList>
    </citation>
    <scope>NUCLEOTIDE SEQUENCE</scope>
    <source>
        <strain evidence="1">YIM B02566</strain>
    </source>
</reference>
<name>A0ACC5QZJ3_9HYPH</name>
<sequence>MREGGRISAAIEVLAEIASRHRPAAEALKDWGKAHRFAGAGDRHAIGTLVYDVLRRKNSLARRMGSDEPRAVVLAALHDIWKRSPDDIARASAEEHGPGPLTDDERALLAAAPAEEGSAHIAGDYPEWLSASLSRVFGDRAAEEGRALAERAPVDLRVNILKSDRPKLLKALEKFNAVSGPLSPWCVRIASAGPDKRNPHVEAEPAHGKGWFEVQDAASQLAALMSGAKAGEQVADICAGAGGKTLALAALMGNKGQIHAYDSDKHRLRPIFERLQRAGARNVQVLGSDESVRLDTLAGKVDCVLVDAPCSGSGAWRRNPDSKWRLTERQLDIRLGDQKAVLERGAKLVKAGGRMLYITCSVLPEENDDQVAAFLASHPDFTLQPYREHWRQAIGTEPPESAGQAKDTLLLTPHSHATDGFFMALLKKKS</sequence>
<protein>
    <submittedName>
        <fullName evidence="1">RsmB/NOP family class I SAM-dependent RNA methyltransferase</fullName>
    </submittedName>
</protein>
<proteinExistence type="predicted"/>
<evidence type="ECO:0000313" key="2">
    <source>
        <dbReference type="Proteomes" id="UP000616151"/>
    </source>
</evidence>